<dbReference type="InterPro" id="IPR000073">
    <property type="entry name" value="AB_hydrolase_1"/>
</dbReference>
<reference evidence="3 4" key="1">
    <citation type="submission" date="2024-09" db="EMBL/GenBank/DDBJ databases">
        <authorList>
            <person name="Sun Q."/>
            <person name="Mori K."/>
        </authorList>
    </citation>
    <scope>NUCLEOTIDE SEQUENCE [LARGE SCALE GENOMIC DNA]</scope>
    <source>
        <strain evidence="3 4">TBRC 7907</strain>
    </source>
</reference>
<dbReference type="InterPro" id="IPR029058">
    <property type="entry name" value="AB_hydrolase_fold"/>
</dbReference>
<name>A0ABV5ZUD0_9PSEU</name>
<feature type="domain" description="AB hydrolase-1" evidence="2">
    <location>
        <begin position="13"/>
        <end position="230"/>
    </location>
</feature>
<gene>
    <name evidence="3" type="ORF">ACFFQA_11260</name>
</gene>
<dbReference type="Proteomes" id="UP001589693">
    <property type="component" value="Unassembled WGS sequence"/>
</dbReference>
<keyword evidence="4" id="KW-1185">Reference proteome</keyword>
<evidence type="ECO:0000259" key="2">
    <source>
        <dbReference type="Pfam" id="PF12697"/>
    </source>
</evidence>
<dbReference type="PANTHER" id="PTHR43798:SF31">
    <property type="entry name" value="AB HYDROLASE SUPERFAMILY PROTEIN YCLE"/>
    <property type="match status" value="1"/>
</dbReference>
<comment type="caution">
    <text evidence="3">The sequence shown here is derived from an EMBL/GenBank/DDBJ whole genome shotgun (WGS) entry which is preliminary data.</text>
</comment>
<dbReference type="PANTHER" id="PTHR43798">
    <property type="entry name" value="MONOACYLGLYCEROL LIPASE"/>
    <property type="match status" value="1"/>
</dbReference>
<protein>
    <submittedName>
        <fullName evidence="3">Alpha/beta fold hydrolase</fullName>
    </submittedName>
</protein>
<dbReference type="InterPro" id="IPR050266">
    <property type="entry name" value="AB_hydrolase_sf"/>
</dbReference>
<proteinExistence type="predicted"/>
<evidence type="ECO:0000313" key="3">
    <source>
        <dbReference type="EMBL" id="MFB9904509.1"/>
    </source>
</evidence>
<evidence type="ECO:0000256" key="1">
    <source>
        <dbReference type="ARBA" id="ARBA00022801"/>
    </source>
</evidence>
<accession>A0ABV5ZUD0</accession>
<dbReference type="Pfam" id="PF12697">
    <property type="entry name" value="Abhydrolase_6"/>
    <property type="match status" value="1"/>
</dbReference>
<dbReference type="SUPFAM" id="SSF53474">
    <property type="entry name" value="alpha/beta-Hydrolases"/>
    <property type="match status" value="1"/>
</dbReference>
<sequence length="251" mass="27182">MIEASGPEDALPIVLLHGAGVNRKMWLSQVAELEKEFRVITLDLPGHGPLASGRFRMDEAVAEVAKVRLDRPALVVGLSLGGHVAMSFAGRHPERVAGLVVTGASGDHTGWVGWRCRINAAVLSLVFRLAGDRRVRRAAAKRFAEQAGREVSAAVLEVGVRPQAGPEILRELAGVDYLPALRRYGGPTLVLNGAEDRMNRRMEHRLLAAAPQAAVRVLAGAGHMANWDRAPDYTKVLRDFALSLTMTRPSR</sequence>
<dbReference type="GO" id="GO:0016787">
    <property type="term" value="F:hydrolase activity"/>
    <property type="evidence" value="ECO:0007669"/>
    <property type="project" value="UniProtKB-KW"/>
</dbReference>
<dbReference type="EMBL" id="JBHLZU010000010">
    <property type="protein sequence ID" value="MFB9904509.1"/>
    <property type="molecule type" value="Genomic_DNA"/>
</dbReference>
<dbReference type="RefSeq" id="WP_377851717.1">
    <property type="nucleotide sequence ID" value="NZ_JBHLZU010000010.1"/>
</dbReference>
<dbReference type="Gene3D" id="3.40.50.1820">
    <property type="entry name" value="alpha/beta hydrolase"/>
    <property type="match status" value="1"/>
</dbReference>
<keyword evidence="1 3" id="KW-0378">Hydrolase</keyword>
<organism evidence="3 4">
    <name type="scientific">Allokutzneria oryzae</name>
    <dbReference type="NCBI Taxonomy" id="1378989"/>
    <lineage>
        <taxon>Bacteria</taxon>
        <taxon>Bacillati</taxon>
        <taxon>Actinomycetota</taxon>
        <taxon>Actinomycetes</taxon>
        <taxon>Pseudonocardiales</taxon>
        <taxon>Pseudonocardiaceae</taxon>
        <taxon>Allokutzneria</taxon>
    </lineage>
</organism>
<evidence type="ECO:0000313" key="4">
    <source>
        <dbReference type="Proteomes" id="UP001589693"/>
    </source>
</evidence>